<sequence length="95" mass="11178">MLEQKRSFIIDFGNRILNKMNFSKTICLPKQALKNLDVEEGDSLKVELVQDEDEKFLKLTPVFEEDEEEDDSSIVKFEDDVDEDEDEDEDEDDKE</sequence>
<dbReference type="EMBL" id="KF900783">
    <property type="protein sequence ID" value="AIF06857.1"/>
    <property type="molecule type" value="Genomic_DNA"/>
</dbReference>
<evidence type="ECO:0000313" key="2">
    <source>
        <dbReference type="EMBL" id="AIF06857.1"/>
    </source>
</evidence>
<accession>A0A075GX54</accession>
<evidence type="ECO:0000256" key="1">
    <source>
        <dbReference type="SAM" id="MobiDB-lite"/>
    </source>
</evidence>
<proteinExistence type="predicted"/>
<protein>
    <recommendedName>
        <fullName evidence="3">SpoVT-AbrB domain-containing protein</fullName>
    </recommendedName>
</protein>
<feature type="compositionally biased region" description="Acidic residues" evidence="1">
    <location>
        <begin position="63"/>
        <end position="72"/>
    </location>
</feature>
<feature type="region of interest" description="Disordered" evidence="1">
    <location>
        <begin position="62"/>
        <end position="95"/>
    </location>
</feature>
<organism evidence="2">
    <name type="scientific">uncultured marine thaumarchaeote KM3_196_F10</name>
    <dbReference type="NCBI Taxonomy" id="1456086"/>
    <lineage>
        <taxon>Archaea</taxon>
        <taxon>Nitrososphaerota</taxon>
        <taxon>environmental samples</taxon>
    </lineage>
</organism>
<name>A0A075GX54_9ARCH</name>
<reference evidence="2" key="1">
    <citation type="journal article" date="2014" name="Genome Biol. Evol.">
        <title>Pangenome evidence for extensive interdomain horizontal transfer affecting lineage core and shell genes in uncultured planktonic thaumarchaeota and euryarchaeota.</title>
        <authorList>
            <person name="Deschamps P."/>
            <person name="Zivanovic Y."/>
            <person name="Moreira D."/>
            <person name="Rodriguez-Valera F."/>
            <person name="Lopez-Garcia P."/>
        </authorList>
    </citation>
    <scope>NUCLEOTIDE SEQUENCE</scope>
</reference>
<evidence type="ECO:0008006" key="3">
    <source>
        <dbReference type="Google" id="ProtNLM"/>
    </source>
</evidence>
<feature type="compositionally biased region" description="Acidic residues" evidence="1">
    <location>
        <begin position="79"/>
        <end position="95"/>
    </location>
</feature>
<dbReference type="AlphaFoldDB" id="A0A075GX54"/>